<dbReference type="OrthoDB" id="9795032at2"/>
<keyword evidence="3" id="KW-0408">Iron</keyword>
<evidence type="ECO:0000256" key="3">
    <source>
        <dbReference type="ARBA" id="ARBA00023004"/>
    </source>
</evidence>
<gene>
    <name evidence="6" type="ORF">HZY62_18270</name>
    <name evidence="7" type="ORF">LX92_03889</name>
</gene>
<accession>A0A316DTJ5</accession>
<dbReference type="InterPro" id="IPR018967">
    <property type="entry name" value="FeS-contain_CDGSH-typ"/>
</dbReference>
<dbReference type="SMART" id="SM00704">
    <property type="entry name" value="ZnF_CDGSH"/>
    <property type="match status" value="1"/>
</dbReference>
<keyword evidence="2" id="KW-0479">Metal-binding</keyword>
<evidence type="ECO:0000313" key="8">
    <source>
        <dbReference type="Proteomes" id="UP000245667"/>
    </source>
</evidence>
<organism evidence="7 8">
    <name type="scientific">Maribacter polysiphoniae</name>
    <dbReference type="NCBI Taxonomy" id="429344"/>
    <lineage>
        <taxon>Bacteria</taxon>
        <taxon>Pseudomonadati</taxon>
        <taxon>Bacteroidota</taxon>
        <taxon>Flavobacteriia</taxon>
        <taxon>Flavobacteriales</taxon>
        <taxon>Flavobacteriaceae</taxon>
        <taxon>Maribacter</taxon>
    </lineage>
</organism>
<reference evidence="7 8" key="1">
    <citation type="submission" date="2018-05" db="EMBL/GenBank/DDBJ databases">
        <title>Genomic Encyclopedia of Archaeal and Bacterial Type Strains, Phase II (KMG-II): from individual species to whole genera.</title>
        <authorList>
            <person name="Goeker M."/>
        </authorList>
    </citation>
    <scope>NUCLEOTIDE SEQUENCE [LARGE SCALE GENOMIC DNA]</scope>
    <source>
        <strain evidence="7 8">DSM 23514</strain>
    </source>
</reference>
<dbReference type="RefSeq" id="WP_109654104.1">
    <property type="nucleotide sequence ID" value="NZ_CAJQNU010000021.1"/>
</dbReference>
<dbReference type="AlphaFoldDB" id="A0A316DTJ5"/>
<evidence type="ECO:0000256" key="1">
    <source>
        <dbReference type="ARBA" id="ARBA00022714"/>
    </source>
</evidence>
<dbReference type="GO" id="GO:0046872">
    <property type="term" value="F:metal ion binding"/>
    <property type="evidence" value="ECO:0007669"/>
    <property type="project" value="UniProtKB-KW"/>
</dbReference>
<dbReference type="SUPFAM" id="SSF54862">
    <property type="entry name" value="4Fe-4S ferredoxins"/>
    <property type="match status" value="1"/>
</dbReference>
<keyword evidence="9" id="KW-1185">Reference proteome</keyword>
<dbReference type="Pfam" id="PF09360">
    <property type="entry name" value="zf-CDGSH"/>
    <property type="match status" value="1"/>
</dbReference>
<dbReference type="Gene3D" id="3.40.5.90">
    <property type="entry name" value="CDGSH iron-sulfur domain, mitoNEET-type"/>
    <property type="match status" value="1"/>
</dbReference>
<comment type="caution">
    <text evidence="7">The sequence shown here is derived from an EMBL/GenBank/DDBJ whole genome shotgun (WGS) entry which is preliminary data.</text>
</comment>
<sequence length="143" mass="16035">MEKEIIKEYTKGDMTIIWKPKTCIHSGVCVQQLPEVYQPGERPWIKHQNASKKQLMLQISACPTGALSYRIKGKSEEIKINKDMTTVKIKPNGPLLVDGQITIIDADGNEEIKEKTTAFCRCGASNNKPFCDGTHNKVGWKDS</sequence>
<reference evidence="6 9" key="2">
    <citation type="submission" date="2020-07" db="EMBL/GenBank/DDBJ databases">
        <title>The draft genome sequence of Maribacter polysiphoniae KCTC 22021.</title>
        <authorList>
            <person name="Mu L."/>
        </authorList>
    </citation>
    <scope>NUCLEOTIDE SEQUENCE [LARGE SCALE GENOMIC DNA]</scope>
    <source>
        <strain evidence="6 9">KCTC 22021</strain>
    </source>
</reference>
<proteinExistence type="predicted"/>
<dbReference type="InterPro" id="IPR010693">
    <property type="entry name" value="Divergent_4Fe-4S_mono-cluster"/>
</dbReference>
<evidence type="ECO:0000313" key="6">
    <source>
        <dbReference type="EMBL" id="MBD1262550.1"/>
    </source>
</evidence>
<evidence type="ECO:0000259" key="5">
    <source>
        <dbReference type="SMART" id="SM00704"/>
    </source>
</evidence>
<evidence type="ECO:0000313" key="9">
    <source>
        <dbReference type="Proteomes" id="UP000651837"/>
    </source>
</evidence>
<dbReference type="GO" id="GO:0051537">
    <property type="term" value="F:2 iron, 2 sulfur cluster binding"/>
    <property type="evidence" value="ECO:0007669"/>
    <property type="project" value="UniProtKB-KW"/>
</dbReference>
<keyword evidence="4" id="KW-0411">Iron-sulfur</keyword>
<dbReference type="Pfam" id="PF06902">
    <property type="entry name" value="Fer4_19"/>
    <property type="match status" value="1"/>
</dbReference>
<dbReference type="GO" id="GO:0005737">
    <property type="term" value="C:cytoplasm"/>
    <property type="evidence" value="ECO:0007669"/>
    <property type="project" value="UniProtKB-ARBA"/>
</dbReference>
<dbReference type="Proteomes" id="UP000245667">
    <property type="component" value="Unassembled WGS sequence"/>
</dbReference>
<dbReference type="Proteomes" id="UP000651837">
    <property type="component" value="Unassembled WGS sequence"/>
</dbReference>
<evidence type="ECO:0000313" key="7">
    <source>
        <dbReference type="EMBL" id="PWK21384.1"/>
    </source>
</evidence>
<evidence type="ECO:0000256" key="4">
    <source>
        <dbReference type="ARBA" id="ARBA00023014"/>
    </source>
</evidence>
<feature type="domain" description="Iron-binding zinc finger CDGSH type" evidence="5">
    <location>
        <begin position="107"/>
        <end position="141"/>
    </location>
</feature>
<protein>
    <submittedName>
        <fullName evidence="6">(4Fe-4S)-binding protein</fullName>
    </submittedName>
    <submittedName>
        <fullName evidence="7">Iron-binding CDGSH zinc finger protein</fullName>
    </submittedName>
</protein>
<name>A0A316DTJ5_9FLAO</name>
<dbReference type="EMBL" id="JACWLN010000011">
    <property type="protein sequence ID" value="MBD1262550.1"/>
    <property type="molecule type" value="Genomic_DNA"/>
</dbReference>
<keyword evidence="1" id="KW-0001">2Fe-2S</keyword>
<dbReference type="EMBL" id="QGGQ01000012">
    <property type="protein sequence ID" value="PWK21384.1"/>
    <property type="molecule type" value="Genomic_DNA"/>
</dbReference>
<dbReference type="InterPro" id="IPR042216">
    <property type="entry name" value="MitoNEET_CISD"/>
</dbReference>
<evidence type="ECO:0000256" key="2">
    <source>
        <dbReference type="ARBA" id="ARBA00022723"/>
    </source>
</evidence>